<comment type="caution">
    <text evidence="1">The sequence shown here is derived from an EMBL/GenBank/DDBJ whole genome shotgun (WGS) entry which is preliminary data.</text>
</comment>
<sequence length="81" mass="9010">MSGEVARESHFLIRFWCSARKPHESKARANTSMHDRLSVVSCSYEENMPCGCVRVDVSRSLNLSPTAGPTVTTHDMINVSK</sequence>
<gene>
    <name evidence="1" type="ORF">EVAR_47877_1</name>
</gene>
<evidence type="ECO:0000313" key="1">
    <source>
        <dbReference type="EMBL" id="GBP71932.1"/>
    </source>
</evidence>
<keyword evidence="2" id="KW-1185">Reference proteome</keyword>
<proteinExistence type="predicted"/>
<name>A0A4C1YAL2_EUMVA</name>
<dbReference type="EMBL" id="BGZK01001127">
    <property type="protein sequence ID" value="GBP71932.1"/>
    <property type="molecule type" value="Genomic_DNA"/>
</dbReference>
<dbReference type="Proteomes" id="UP000299102">
    <property type="component" value="Unassembled WGS sequence"/>
</dbReference>
<accession>A0A4C1YAL2</accession>
<organism evidence="1 2">
    <name type="scientific">Eumeta variegata</name>
    <name type="common">Bagworm moth</name>
    <name type="synonym">Eumeta japonica</name>
    <dbReference type="NCBI Taxonomy" id="151549"/>
    <lineage>
        <taxon>Eukaryota</taxon>
        <taxon>Metazoa</taxon>
        <taxon>Ecdysozoa</taxon>
        <taxon>Arthropoda</taxon>
        <taxon>Hexapoda</taxon>
        <taxon>Insecta</taxon>
        <taxon>Pterygota</taxon>
        <taxon>Neoptera</taxon>
        <taxon>Endopterygota</taxon>
        <taxon>Lepidoptera</taxon>
        <taxon>Glossata</taxon>
        <taxon>Ditrysia</taxon>
        <taxon>Tineoidea</taxon>
        <taxon>Psychidae</taxon>
        <taxon>Oiketicinae</taxon>
        <taxon>Eumeta</taxon>
    </lineage>
</organism>
<evidence type="ECO:0000313" key="2">
    <source>
        <dbReference type="Proteomes" id="UP000299102"/>
    </source>
</evidence>
<protein>
    <submittedName>
        <fullName evidence="1">Uncharacterized protein</fullName>
    </submittedName>
</protein>
<reference evidence="1 2" key="1">
    <citation type="journal article" date="2019" name="Commun. Biol.">
        <title>The bagworm genome reveals a unique fibroin gene that provides high tensile strength.</title>
        <authorList>
            <person name="Kono N."/>
            <person name="Nakamura H."/>
            <person name="Ohtoshi R."/>
            <person name="Tomita M."/>
            <person name="Numata K."/>
            <person name="Arakawa K."/>
        </authorList>
    </citation>
    <scope>NUCLEOTIDE SEQUENCE [LARGE SCALE GENOMIC DNA]</scope>
</reference>
<dbReference type="AlphaFoldDB" id="A0A4C1YAL2"/>